<dbReference type="InterPro" id="IPR012910">
    <property type="entry name" value="Plug_dom"/>
</dbReference>
<dbReference type="Gene3D" id="2.20.130.20">
    <property type="match status" value="1"/>
</dbReference>
<gene>
    <name evidence="3" type="ORF">DYU05_07810</name>
</gene>
<accession>A0A3E2NWX2</accession>
<dbReference type="Pfam" id="PF17973">
    <property type="entry name" value="bMG10"/>
    <property type="match status" value="1"/>
</dbReference>
<dbReference type="GO" id="GO:0004866">
    <property type="term" value="F:endopeptidase inhibitor activity"/>
    <property type="evidence" value="ECO:0007669"/>
    <property type="project" value="InterPro"/>
</dbReference>
<dbReference type="SUPFAM" id="SSF56935">
    <property type="entry name" value="Porins"/>
    <property type="match status" value="1"/>
</dbReference>
<dbReference type="Pfam" id="PF01835">
    <property type="entry name" value="MG2"/>
    <property type="match status" value="1"/>
</dbReference>
<dbReference type="Pfam" id="PF00207">
    <property type="entry name" value="A2M"/>
    <property type="match status" value="1"/>
</dbReference>
<sequence>MSTILRPAFVTVIILLGSITAAFAQRPLTNSRQSSYYTYIYSLSPAEVEKFYTSPGKPLNQALLRNAADSFLTDKGNLPRLPNGNYLKVFALQNQLKYSLLENHSAFLQLFLTPYEYRFTLTNKQGAYINGAAVTINGNQVAHDEASNTWHFKRTGKRATLRVDYAGVTNFFNLEKEEYYSSNYSSFKYRLLRFWNKIKAPFTKHRRSSYNQRGGFMIFNKPMYKPGDTVKFKAFILQQNGKPVTQKKLLVKLNDDGNTKLLGKVDSYRAGGFEYSFVLTDSLDLDLDDTYKIDLVDPAKTRRAKANEDDDNERDGPAAVLMSGNFKYQEYELKSIHFAMRTDKEDHYPGDPLVAYFKASDENDLPVADGRVVLTLLTSSASNYKVNHVFVPDTLWQHKFNLDPVGETKLTIPDSIFPKATVSYQLEAKFMNSNNEGQEQQKEATFYYEKYRVKTEVVNDSLKISHLVNGKSVSSSAMVSALNVEGDTLSKVKLMLPGFALINPNAAEYNIATDSTDTDVELKDFTGDITLSSERTADSVFVNVANPRKLHFFYSVFENGKLTGDGQADQLNYKTAVSSRVRVTFIVNYIWGGKMKSAQENSIYQERLLTINVRQPVSVYPGQKVKTDIVVTDAQGKPVPNTDVTAWAITRKFNSGMPYVPYLGKNYPGAKRKPTYRLQDAETNGTTQLDWLRWKNALGLDSIEYFRFTHPNKIYRIEEPGVDTITQIAPFITGKAGLAPVHALYIDHLPVYFSQAQQLQPYSFKVEAGYHHLKLRTAEEEIEIDSVLVRKSKKLILSVNADAYPVTKKKDTLDTYEAALINKYMVTIANNFDGKRSMIVQHDRLFFLNPYNAAPRSILVGPLSNSYTLFDQQDKKQLFVAEPSYTYLFEPGLIKQKSIPTEFAFSRYLRVAAGTANYRDYVLTNAAADDLWQDYLDKRSNTQQLFENSHVPYNERGKLELQRVVGKNEHPVLIKNIIFYRYNDPDFIRVYPGNSTNFADIATGVYRIFYLLKNDSYDIKECIEIRKGGRNYYSFAVLPVHAKDSVSIKIAAIINKRNSIIYRNDDHGIENDALRLKEAFNEQYYNTKEFTSGIHGKVTAADDKLPVVGATVKIKGTNVATTCDVNGMFHLTGPSSGKLVVSFLGYHTQEVTFASGVKLNIVLTASSNQLNEVVVVGYGSVRKKDLAGSVTTINSMEMALQGKVAGIQVVMDSTGAPGSGFRLLLRGNASVGTKKPLYIIDGEIAEDLKGIAPSDIAEINVLKDAAATAIYGARAANGVIVITRKQKSGINGEPLKAAGQNSEEQLPPAVRKNFSDYAYWQPKLTTDENGKASFTTVFPDDITNWKTFVVGINDKKQTGFLQKEIKSFKPLSANFIAPQFAVEGDEMNLIGKVMNYNSAAAQVSRTFNYNGKMLKQDVFSVKNAKIDTLNITATATDSLEFEYSIKRDNGYTDGERRKVPVFRQGVTETKGTFEALNADTTVTLKFDPTLGPVTFRAEASALPALAEEARKLREYKYLCNEQLASKLKGLLAEKRIRTFLGEPFKYERNVADVIKKLLENRRTTGAWGWWKDSNEELWISLHALEALTEAKNMGYSFVMDTQKLTDYLVYQLESYHGQDKLTCLQLLYNLKAKVDYVKYLGSIAKENKLAREVSTYDKLKLMLLRQQTGLKVNTDSLLRTSRSTLFGNLYWGEENYRFFDNSIQISAIIYQIIKAEGKHQNVLAKIRGYFLEQRKGGDWRNTYEASTILETILPDLLKVDRQIKPAVITLKGSSAETVTRFPYTATLPAAPLTVSKTGSLPVYITGYQQFWDSKPEKVSKDFRVDTHFERNQNTLTRLKGGESVQLKAEVTIRADAEYVMIEIPIPAGCSYEKKDQQWSNNEAHREYFKDRVSIFCRKLIQGTYTFTVDLMPRYSGRYTLNPAKAEQMYFPVFYGREGIKKLVIGD</sequence>
<dbReference type="Gene3D" id="2.60.40.1120">
    <property type="entry name" value="Carboxypeptidase-like, regulatory domain"/>
    <property type="match status" value="1"/>
</dbReference>
<dbReference type="SUPFAM" id="SSF49464">
    <property type="entry name" value="Carboxypeptidase regulatory domain-like"/>
    <property type="match status" value="1"/>
</dbReference>
<evidence type="ECO:0000259" key="2">
    <source>
        <dbReference type="SMART" id="SM01360"/>
    </source>
</evidence>
<reference evidence="3 4" key="1">
    <citation type="submission" date="2018-08" db="EMBL/GenBank/DDBJ databases">
        <title>Mucilaginibacter terrae sp. nov., isolated from manganese diggings.</title>
        <authorList>
            <person name="Huang Y."/>
            <person name="Zhou Z."/>
        </authorList>
    </citation>
    <scope>NUCLEOTIDE SEQUENCE [LARGE SCALE GENOMIC DNA]</scope>
    <source>
        <strain evidence="3 4">ZH6</strain>
    </source>
</reference>
<dbReference type="Pfam" id="PF07715">
    <property type="entry name" value="Plug"/>
    <property type="match status" value="1"/>
</dbReference>
<keyword evidence="4" id="KW-1185">Reference proteome</keyword>
<name>A0A3E2NWX2_9SPHI</name>
<comment type="caution">
    <text evidence="3">The sequence shown here is derived from an EMBL/GenBank/DDBJ whole genome shotgun (WGS) entry which is preliminary data.</text>
</comment>
<dbReference type="PANTHER" id="PTHR40094">
    <property type="entry name" value="ALPHA-2-MACROGLOBULIN HOMOLOG"/>
    <property type="match status" value="1"/>
</dbReference>
<dbReference type="InterPro" id="IPR041246">
    <property type="entry name" value="Bact_MG10"/>
</dbReference>
<feature type="domain" description="Alpha-2-macroglobulin" evidence="2">
    <location>
        <begin position="1318"/>
        <end position="1407"/>
    </location>
</feature>
<dbReference type="Pfam" id="PF13715">
    <property type="entry name" value="CarbopepD_reg_2"/>
    <property type="match status" value="1"/>
</dbReference>
<dbReference type="RefSeq" id="WP_117382391.1">
    <property type="nucleotide sequence ID" value="NZ_QWDE01000001.1"/>
</dbReference>
<dbReference type="SUPFAM" id="SSF48239">
    <property type="entry name" value="Terpenoid cyclases/Protein prenyltransferases"/>
    <property type="match status" value="1"/>
</dbReference>
<dbReference type="EMBL" id="QWDE01000001">
    <property type="protein sequence ID" value="RFZ85492.1"/>
    <property type="molecule type" value="Genomic_DNA"/>
</dbReference>
<dbReference type="InterPro" id="IPR008930">
    <property type="entry name" value="Terpenoid_cyclase/PrenylTrfase"/>
</dbReference>
<dbReference type="InterPro" id="IPR008969">
    <property type="entry name" value="CarboxyPept-like_regulatory"/>
</dbReference>
<dbReference type="OrthoDB" id="9767116at2"/>
<dbReference type="Proteomes" id="UP000260823">
    <property type="component" value="Unassembled WGS sequence"/>
</dbReference>
<proteinExistence type="inferred from homology"/>
<evidence type="ECO:0000313" key="4">
    <source>
        <dbReference type="Proteomes" id="UP000260823"/>
    </source>
</evidence>
<evidence type="ECO:0000256" key="1">
    <source>
        <dbReference type="ARBA" id="ARBA00010556"/>
    </source>
</evidence>
<dbReference type="SMART" id="SM01360">
    <property type="entry name" value="A2M"/>
    <property type="match status" value="1"/>
</dbReference>
<dbReference type="Gene3D" id="1.50.10.20">
    <property type="match status" value="1"/>
</dbReference>
<protein>
    <recommendedName>
        <fullName evidence="2">Alpha-2-macroglobulin domain-containing protein</fullName>
    </recommendedName>
</protein>
<dbReference type="PANTHER" id="PTHR40094:SF1">
    <property type="entry name" value="UBIQUITIN DOMAIN-CONTAINING PROTEIN"/>
    <property type="match status" value="1"/>
</dbReference>
<dbReference type="InterPro" id="IPR001599">
    <property type="entry name" value="Macroglobln_a2"/>
</dbReference>
<dbReference type="Gene3D" id="2.170.130.10">
    <property type="entry name" value="TonB-dependent receptor, plug domain"/>
    <property type="match status" value="1"/>
</dbReference>
<dbReference type="Gene3D" id="2.60.40.1930">
    <property type="match status" value="1"/>
</dbReference>
<dbReference type="NCBIfam" id="TIGR04057">
    <property type="entry name" value="SusC_RagA_signa"/>
    <property type="match status" value="1"/>
</dbReference>
<dbReference type="InterPro" id="IPR023997">
    <property type="entry name" value="TonB-dep_OMP_SusC/RagA_CS"/>
</dbReference>
<dbReference type="InterPro" id="IPR051802">
    <property type="entry name" value="YfhM-like"/>
</dbReference>
<dbReference type="InterPro" id="IPR002890">
    <property type="entry name" value="MG2"/>
</dbReference>
<evidence type="ECO:0000313" key="3">
    <source>
        <dbReference type="EMBL" id="RFZ85492.1"/>
    </source>
</evidence>
<organism evidence="3 4">
    <name type="scientific">Mucilaginibacter terrenus</name>
    <dbReference type="NCBI Taxonomy" id="2482727"/>
    <lineage>
        <taxon>Bacteria</taxon>
        <taxon>Pseudomonadati</taxon>
        <taxon>Bacteroidota</taxon>
        <taxon>Sphingobacteriia</taxon>
        <taxon>Sphingobacteriales</taxon>
        <taxon>Sphingobacteriaceae</taxon>
        <taxon>Mucilaginibacter</taxon>
    </lineage>
</organism>
<comment type="similarity">
    <text evidence="1">Belongs to the protease inhibitor I39 (alpha-2-macroglobulin) family. Bacterial alpha-2-macroglobulin subfamily.</text>
</comment>
<dbReference type="InterPro" id="IPR037066">
    <property type="entry name" value="Plug_dom_sf"/>
</dbReference>